<dbReference type="Proteomes" id="UP000030764">
    <property type="component" value="Unassembled WGS sequence"/>
</dbReference>
<organism evidence="10">
    <name type="scientific">Trichuris suis</name>
    <name type="common">pig whipworm</name>
    <dbReference type="NCBI Taxonomy" id="68888"/>
    <lineage>
        <taxon>Eukaryota</taxon>
        <taxon>Metazoa</taxon>
        <taxon>Ecdysozoa</taxon>
        <taxon>Nematoda</taxon>
        <taxon>Enoplea</taxon>
        <taxon>Dorylaimia</taxon>
        <taxon>Trichinellida</taxon>
        <taxon>Trichuridae</taxon>
        <taxon>Trichuris</taxon>
    </lineage>
</organism>
<keyword evidence="3" id="KW-0963">Cytoplasm</keyword>
<protein>
    <recommendedName>
        <fullName evidence="8">TROVE domain-containing protein</fullName>
    </recommendedName>
</protein>
<dbReference type="SUPFAM" id="SSF140864">
    <property type="entry name" value="TROVE domain-like"/>
    <property type="match status" value="1"/>
</dbReference>
<dbReference type="InterPro" id="IPR056800">
    <property type="entry name" value="vWA_Ro60"/>
</dbReference>
<evidence type="ECO:0000256" key="5">
    <source>
        <dbReference type="ARBA" id="ARBA00022884"/>
    </source>
</evidence>
<evidence type="ECO:0000256" key="7">
    <source>
        <dbReference type="SAM" id="MobiDB-lite"/>
    </source>
</evidence>
<feature type="domain" description="TROVE" evidence="8">
    <location>
        <begin position="58"/>
        <end position="431"/>
    </location>
</feature>
<dbReference type="GO" id="GO:0046872">
    <property type="term" value="F:metal ion binding"/>
    <property type="evidence" value="ECO:0007669"/>
    <property type="project" value="UniProtKB-KW"/>
</dbReference>
<evidence type="ECO:0000313" key="10">
    <source>
        <dbReference type="EMBL" id="KFD72048.1"/>
    </source>
</evidence>
<evidence type="ECO:0000259" key="8">
    <source>
        <dbReference type="PROSITE" id="PS50988"/>
    </source>
</evidence>
<dbReference type="Pfam" id="PF05731">
    <property type="entry name" value="TROVE"/>
    <property type="match status" value="1"/>
</dbReference>
<dbReference type="InterPro" id="IPR037214">
    <property type="entry name" value="TROVE_dom_sf"/>
</dbReference>
<dbReference type="Proteomes" id="UP000030758">
    <property type="component" value="Unassembled WGS sequence"/>
</dbReference>
<evidence type="ECO:0000313" key="9">
    <source>
        <dbReference type="EMBL" id="KFD58769.1"/>
    </source>
</evidence>
<evidence type="ECO:0000256" key="3">
    <source>
        <dbReference type="ARBA" id="ARBA00022490"/>
    </source>
</evidence>
<dbReference type="AlphaFoldDB" id="A0A085NRF2"/>
<dbReference type="PANTHER" id="PTHR14202">
    <property type="entry name" value="60 KDA RIBONUCLEOPROTEIN SSA/RO"/>
    <property type="match status" value="1"/>
</dbReference>
<comment type="subcellular location">
    <subcellularLocation>
        <location evidence="1">Cytoplasm</location>
    </subcellularLocation>
</comment>
<dbReference type="EMBL" id="KL363183">
    <property type="protein sequence ID" value="KFD58769.1"/>
    <property type="molecule type" value="Genomic_DNA"/>
</dbReference>
<proteinExistence type="inferred from homology"/>
<gene>
    <name evidence="9" type="ORF">M513_00462</name>
    <name evidence="10" type="ORF">M514_00462</name>
</gene>
<dbReference type="Gene3D" id="3.40.50.410">
    <property type="entry name" value="von Willebrand factor, type A domain"/>
    <property type="match status" value="2"/>
</dbReference>
<name>A0A085NRF2_9BILA</name>
<evidence type="ECO:0000313" key="11">
    <source>
        <dbReference type="Proteomes" id="UP000030764"/>
    </source>
</evidence>
<sequence length="601" mass="67709">MANQANAEAEMLSDGSEGDNFWENPPDVDSWPDPIVAYIPKELEHLVDQSKKADANQVLNYGGGYVFTVTDLNRLRRFLILGCEGGTYYVKEKELQESNATHIIGMINKGDGMTVLNETLEISESGRSPKQGPVIYCLALCARYAAKELAPSERDELRRKAYEYLPRICRIPTHLFEFVSYCEKMNPGSTGWGRSQRKAIKHWYLDKEPRHLAYLVTKYANRLGWSHSDILRLAHPKPRKEQAEHNDIFLFVKSGFNAVKERRSKQSSSSEGAEVDLTKDPFSSSEALRLLQAVHTLKACQDDVTAAALIKEHRLVREHVPTSLLKSRLVWEALLEEMPFTAMLRCLNRLSVVGILTEGSKAAADIVTRLGDLEHLRKARIHPMALLMAHATYKNGRGFRGSLEWTPVQSVVDALEKAFYDSFALVEPTGKRFCVALDISGSMEAHLSGSELSVAHASTAMSLIHFRTEPHCSLVCFSVNIDEVDAKKFRGYDDLWDHITNFEMSGTDCALPMLWAAKNERKFDVFIVYTDNETWFGKVHPFVALQHYRRKCGIPDAKLIVVGMTATEFTIANPNDPYMLDVVGFDPAVPEMMNKFILGQI</sequence>
<keyword evidence="4" id="KW-0479">Metal-binding</keyword>
<dbReference type="InterPro" id="IPR008858">
    <property type="entry name" value="TROVE_dom"/>
</dbReference>
<evidence type="ECO:0000256" key="6">
    <source>
        <dbReference type="ARBA" id="ARBA00023274"/>
    </source>
</evidence>
<dbReference type="InterPro" id="IPR036465">
    <property type="entry name" value="vWFA_dom_sf"/>
</dbReference>
<reference evidence="10 11" key="1">
    <citation type="journal article" date="2014" name="Nat. Genet.">
        <title>Genome and transcriptome of the porcine whipworm Trichuris suis.</title>
        <authorList>
            <person name="Jex A.R."/>
            <person name="Nejsum P."/>
            <person name="Schwarz E.M."/>
            <person name="Hu L."/>
            <person name="Young N.D."/>
            <person name="Hall R.S."/>
            <person name="Korhonen P.K."/>
            <person name="Liao S."/>
            <person name="Thamsborg S."/>
            <person name="Xia J."/>
            <person name="Xu P."/>
            <person name="Wang S."/>
            <person name="Scheerlinck J.P."/>
            <person name="Hofmann A."/>
            <person name="Sternberg P.W."/>
            <person name="Wang J."/>
            <person name="Gasser R.B."/>
        </authorList>
    </citation>
    <scope>NUCLEOTIDE SEQUENCE [LARGE SCALE GENOMIC DNA]</scope>
    <source>
        <strain evidence="10">DCEP-RM93F</strain>
        <strain evidence="9">DCEP-RM93M</strain>
    </source>
</reference>
<comment type="similarity">
    <text evidence="2">Belongs to the Ro 60 kDa family.</text>
</comment>
<dbReference type="GO" id="GO:1990904">
    <property type="term" value="C:ribonucleoprotein complex"/>
    <property type="evidence" value="ECO:0007669"/>
    <property type="project" value="UniProtKB-KW"/>
</dbReference>
<accession>A0A085NRF2</accession>
<keyword evidence="11" id="KW-1185">Reference proteome</keyword>
<dbReference type="InterPro" id="IPR040322">
    <property type="entry name" value="TROVE2"/>
</dbReference>
<dbReference type="EMBL" id="KL367479">
    <property type="protein sequence ID" value="KFD72048.1"/>
    <property type="molecule type" value="Genomic_DNA"/>
</dbReference>
<dbReference type="Pfam" id="PF25045">
    <property type="entry name" value="vWA_Ro60"/>
    <property type="match status" value="1"/>
</dbReference>
<dbReference type="PANTHER" id="PTHR14202:SF0">
    <property type="entry name" value="RNA-BINDING PROTEIN RO60"/>
    <property type="match status" value="1"/>
</dbReference>
<dbReference type="GO" id="GO:0003723">
    <property type="term" value="F:RNA binding"/>
    <property type="evidence" value="ECO:0007669"/>
    <property type="project" value="UniProtKB-KW"/>
</dbReference>
<dbReference type="SUPFAM" id="SSF53300">
    <property type="entry name" value="vWA-like"/>
    <property type="match status" value="1"/>
</dbReference>
<evidence type="ECO:0000256" key="4">
    <source>
        <dbReference type="ARBA" id="ARBA00022723"/>
    </source>
</evidence>
<keyword evidence="6" id="KW-0687">Ribonucleoprotein</keyword>
<feature type="region of interest" description="Disordered" evidence="7">
    <location>
        <begin position="1"/>
        <end position="25"/>
    </location>
</feature>
<dbReference type="PROSITE" id="PS50988">
    <property type="entry name" value="TROVE"/>
    <property type="match status" value="1"/>
</dbReference>
<evidence type="ECO:0000256" key="2">
    <source>
        <dbReference type="ARBA" id="ARBA00007814"/>
    </source>
</evidence>
<dbReference type="GO" id="GO:0005737">
    <property type="term" value="C:cytoplasm"/>
    <property type="evidence" value="ECO:0007669"/>
    <property type="project" value="UniProtKB-SubCell"/>
</dbReference>
<keyword evidence="5" id="KW-0694">RNA-binding</keyword>
<evidence type="ECO:0000256" key="1">
    <source>
        <dbReference type="ARBA" id="ARBA00004496"/>
    </source>
</evidence>